<dbReference type="WBParaSite" id="Gr19_v10_g15088.t1">
    <property type="protein sequence ID" value="Gr19_v10_g15088.t1"/>
    <property type="gene ID" value="Gr19_v10_g15088"/>
</dbReference>
<dbReference type="Proteomes" id="UP000887572">
    <property type="component" value="Unplaced"/>
</dbReference>
<name>A0A914HBJ6_GLORO</name>
<evidence type="ECO:0000313" key="2">
    <source>
        <dbReference type="Proteomes" id="UP000887572"/>
    </source>
</evidence>
<dbReference type="AlphaFoldDB" id="A0A914HBJ6"/>
<accession>A0A914HBJ6</accession>
<organism evidence="2 3">
    <name type="scientific">Globodera rostochiensis</name>
    <name type="common">Golden nematode worm</name>
    <name type="synonym">Heterodera rostochiensis</name>
    <dbReference type="NCBI Taxonomy" id="31243"/>
    <lineage>
        <taxon>Eukaryota</taxon>
        <taxon>Metazoa</taxon>
        <taxon>Ecdysozoa</taxon>
        <taxon>Nematoda</taxon>
        <taxon>Chromadorea</taxon>
        <taxon>Rhabditida</taxon>
        <taxon>Tylenchina</taxon>
        <taxon>Tylenchomorpha</taxon>
        <taxon>Tylenchoidea</taxon>
        <taxon>Heteroderidae</taxon>
        <taxon>Heteroderinae</taxon>
        <taxon>Globodera</taxon>
    </lineage>
</organism>
<sequence length="72" mass="8440">MDKAESVQLEELEELPLQTFDELFLDAWWDKDEAENLKMPPPTNFGPLTESDHSDNGKNGEEERSFSTRKYY</sequence>
<feature type="compositionally biased region" description="Basic and acidic residues" evidence="1">
    <location>
        <begin position="50"/>
        <end position="66"/>
    </location>
</feature>
<evidence type="ECO:0000256" key="1">
    <source>
        <dbReference type="SAM" id="MobiDB-lite"/>
    </source>
</evidence>
<keyword evidence="2" id="KW-1185">Reference proteome</keyword>
<proteinExistence type="predicted"/>
<protein>
    <submittedName>
        <fullName evidence="3">Uncharacterized protein</fullName>
    </submittedName>
</protein>
<reference evidence="3" key="1">
    <citation type="submission" date="2022-11" db="UniProtKB">
        <authorList>
            <consortium name="WormBaseParasite"/>
        </authorList>
    </citation>
    <scope>IDENTIFICATION</scope>
</reference>
<evidence type="ECO:0000313" key="3">
    <source>
        <dbReference type="WBParaSite" id="Gr19_v10_g15088.t1"/>
    </source>
</evidence>
<feature type="region of interest" description="Disordered" evidence="1">
    <location>
        <begin position="35"/>
        <end position="72"/>
    </location>
</feature>